<keyword evidence="2" id="KW-0408">Iron</keyword>
<organism evidence="5 6">
    <name type="scientific">Bacteroides fragilis str. 3998T(B)3</name>
    <dbReference type="NCBI Taxonomy" id="1339316"/>
    <lineage>
        <taxon>Bacteria</taxon>
        <taxon>Pseudomonadati</taxon>
        <taxon>Bacteroidota</taxon>
        <taxon>Bacteroidia</taxon>
        <taxon>Bacteroidales</taxon>
        <taxon>Bacteroidaceae</taxon>
        <taxon>Bacteroides</taxon>
    </lineage>
</organism>
<dbReference type="GO" id="GO:0046872">
    <property type="term" value="F:metal ion binding"/>
    <property type="evidence" value="ECO:0007669"/>
    <property type="project" value="UniProtKB-KW"/>
</dbReference>
<dbReference type="PANTHER" id="PTHR43193">
    <property type="match status" value="1"/>
</dbReference>
<keyword evidence="3" id="KW-0411">Iron-sulfur</keyword>
<dbReference type="InterPro" id="IPR007525">
    <property type="entry name" value="FrhB_FdhB_C"/>
</dbReference>
<dbReference type="PROSITE" id="PS00198">
    <property type="entry name" value="4FE4S_FER_1"/>
    <property type="match status" value="1"/>
</dbReference>
<dbReference type="Gene3D" id="3.30.70.20">
    <property type="match status" value="1"/>
</dbReference>
<sequence>MRTCSPRLAKEKYCTGCMACSDACTHDAIKIVEKNCMPFVKVDTHKCMNCHLCEKACPIITPVKKNRAEEMNVYGGWANDEQTRIDAASGGGFSGLAQSFFHLHKEDKVAVIGATLANNRVYHQLIEQEKDIVLLTNSKYIQSDTQGIYKEVIERLKTGYWILFSGCPCQIAGLYGFLGKKRDSERLITIEVVCHGIASYEALDLHLKYYNSSRIYRFRDKRHGTQDWKQSQCTTIEQNGEEIKLKRKDDMFYAIYAGWMLDRKSCSNCQFAEINRVADITIADFWGLQVPDYYKQGVSLIIANNNKADTMIKAADAIYTFKESLRTAINGNPHLFTGYKLIQFHPIVMWPDFFRKILPKRIRFKILTNRMPYKLFWALYKLGTIYLVKYQKKQLISKFQKDDNLLKLLNNANRGGVKWPKPNYNNKKIYK</sequence>
<feature type="domain" description="4Fe-4S ferredoxin-type" evidence="4">
    <location>
        <begin position="38"/>
        <end position="67"/>
    </location>
</feature>
<dbReference type="PANTHER" id="PTHR43193:SF2">
    <property type="entry name" value="POLYFERREDOXIN PROTEIN FWDF"/>
    <property type="match status" value="1"/>
</dbReference>
<reference evidence="5 6" key="1">
    <citation type="submission" date="2014-02" db="EMBL/GenBank/DDBJ databases">
        <authorList>
            <person name="Sears C."/>
            <person name="Carroll K."/>
            <person name="Sack B.R."/>
            <person name="Qadri F."/>
            <person name="Myers L.L."/>
            <person name="Chung G.-T."/>
            <person name="Escheverria P."/>
            <person name="Fraser C.M."/>
            <person name="Sadzewicz L."/>
            <person name="Shefchek K.A."/>
            <person name="Tallon L."/>
            <person name="Das S.P."/>
            <person name="Daugherty S."/>
            <person name="Mongodin E.F."/>
        </authorList>
    </citation>
    <scope>NUCLEOTIDE SEQUENCE [LARGE SCALE GENOMIC DNA]</scope>
    <source>
        <strain evidence="6">3998T(B)3</strain>
    </source>
</reference>
<dbReference type="SUPFAM" id="SSF54862">
    <property type="entry name" value="4Fe-4S ferredoxins"/>
    <property type="match status" value="2"/>
</dbReference>
<proteinExistence type="predicted"/>
<keyword evidence="1" id="KW-0479">Metal-binding</keyword>
<dbReference type="InterPro" id="IPR017896">
    <property type="entry name" value="4Fe4S_Fe-S-bd"/>
</dbReference>
<evidence type="ECO:0000256" key="3">
    <source>
        <dbReference type="ARBA" id="ARBA00023014"/>
    </source>
</evidence>
<evidence type="ECO:0000256" key="1">
    <source>
        <dbReference type="ARBA" id="ARBA00022723"/>
    </source>
</evidence>
<dbReference type="RefSeq" id="WP_032566593.1">
    <property type="nucleotide sequence ID" value="NZ_JGDB01000210.1"/>
</dbReference>
<evidence type="ECO:0000313" key="6">
    <source>
        <dbReference type="Proteomes" id="UP000020773"/>
    </source>
</evidence>
<gene>
    <name evidence="5" type="ORF">M125_3306</name>
</gene>
<dbReference type="InterPro" id="IPR052977">
    <property type="entry name" value="Polyferredoxin-like_ET"/>
</dbReference>
<protein>
    <submittedName>
        <fullName evidence="5">4Fe-4S binding domain protein</fullName>
    </submittedName>
</protein>
<dbReference type="Pfam" id="PF04432">
    <property type="entry name" value="FrhB_FdhB_C"/>
    <property type="match status" value="1"/>
</dbReference>
<dbReference type="InterPro" id="IPR017900">
    <property type="entry name" value="4Fe4S_Fe_S_CS"/>
</dbReference>
<evidence type="ECO:0000313" key="5">
    <source>
        <dbReference type="EMBL" id="EXY90021.1"/>
    </source>
</evidence>
<dbReference type="EMBL" id="JGDB01000210">
    <property type="protein sequence ID" value="EXY90021.1"/>
    <property type="molecule type" value="Genomic_DNA"/>
</dbReference>
<accession>A0A015V3S9</accession>
<evidence type="ECO:0000259" key="4">
    <source>
        <dbReference type="PROSITE" id="PS51379"/>
    </source>
</evidence>
<dbReference type="Proteomes" id="UP000020773">
    <property type="component" value="Unassembled WGS sequence"/>
</dbReference>
<comment type="caution">
    <text evidence="5">The sequence shown here is derived from an EMBL/GenBank/DDBJ whole genome shotgun (WGS) entry which is preliminary data.</text>
</comment>
<dbReference type="AlphaFoldDB" id="A0A015V3S9"/>
<dbReference type="PROSITE" id="PS51379">
    <property type="entry name" value="4FE4S_FER_2"/>
    <property type="match status" value="2"/>
</dbReference>
<evidence type="ECO:0000256" key="2">
    <source>
        <dbReference type="ARBA" id="ARBA00023004"/>
    </source>
</evidence>
<dbReference type="PATRIC" id="fig|1339316.3.peg.3133"/>
<name>A0A015V3S9_BACFG</name>
<feature type="domain" description="4Fe-4S ferredoxin-type" evidence="4">
    <location>
        <begin position="4"/>
        <end position="34"/>
    </location>
</feature>
<dbReference type="GO" id="GO:0051536">
    <property type="term" value="F:iron-sulfur cluster binding"/>
    <property type="evidence" value="ECO:0007669"/>
    <property type="project" value="UniProtKB-KW"/>
</dbReference>